<evidence type="ECO:0000313" key="2">
    <source>
        <dbReference type="EMBL" id="NYF57178.1"/>
    </source>
</evidence>
<dbReference type="Proteomes" id="UP000631553">
    <property type="component" value="Unassembled WGS sequence"/>
</dbReference>
<feature type="domain" description="Phospholipase D-like" evidence="1">
    <location>
        <begin position="49"/>
        <end position="149"/>
    </location>
</feature>
<organism evidence="2 3">
    <name type="scientific">Micromonospora purpureochromogenes</name>
    <dbReference type="NCBI Taxonomy" id="47872"/>
    <lineage>
        <taxon>Bacteria</taxon>
        <taxon>Bacillati</taxon>
        <taxon>Actinomycetota</taxon>
        <taxon>Actinomycetes</taxon>
        <taxon>Micromonosporales</taxon>
        <taxon>Micromonosporaceae</taxon>
        <taxon>Micromonospora</taxon>
    </lineage>
</organism>
<evidence type="ECO:0000259" key="1">
    <source>
        <dbReference type="Pfam" id="PF13091"/>
    </source>
</evidence>
<proteinExistence type="predicted"/>
<gene>
    <name evidence="2" type="ORF">HDA35_003009</name>
</gene>
<dbReference type="InterPro" id="IPR025202">
    <property type="entry name" value="PLD-like_dom"/>
</dbReference>
<dbReference type="Pfam" id="PF13091">
    <property type="entry name" value="PLDc_2"/>
    <property type="match status" value="1"/>
</dbReference>
<evidence type="ECO:0000313" key="3">
    <source>
        <dbReference type="Proteomes" id="UP000631553"/>
    </source>
</evidence>
<protein>
    <submittedName>
        <fullName evidence="2">Phosphatidylserine/phosphatidylglycerophosphate/ cardiolipin synthase-like enzyme</fullName>
    </submittedName>
</protein>
<keyword evidence="3" id="KW-1185">Reference proteome</keyword>
<comment type="caution">
    <text evidence="2">The sequence shown here is derived from an EMBL/GenBank/DDBJ whole genome shotgun (WGS) entry which is preliminary data.</text>
</comment>
<dbReference type="NCBIfam" id="NF041068">
    <property type="entry name" value="DpdK"/>
    <property type="match status" value="1"/>
</dbReference>
<accession>A0ABX2RPP1</accession>
<reference evidence="2 3" key="1">
    <citation type="submission" date="2020-07" db="EMBL/GenBank/DDBJ databases">
        <title>Sequencing the genomes of 1000 actinobacteria strains.</title>
        <authorList>
            <person name="Klenk H.-P."/>
        </authorList>
    </citation>
    <scope>NUCLEOTIDE SEQUENCE [LARGE SCALE GENOMIC DNA]</scope>
    <source>
        <strain evidence="2 3">DSM 43814</strain>
    </source>
</reference>
<dbReference type="Gene3D" id="3.30.870.10">
    <property type="entry name" value="Endonuclease Chain A"/>
    <property type="match status" value="1"/>
</dbReference>
<sequence length="152" mass="17268">MLQAVFIGELLAPSQEIWLVSPWVSDIGVVDNTDGAFTGLEPSWGTRHVRLSEILLRLAARGTRVFVEVRPDEHNARFLQRLQQSETADRVQVRRSPVLHEKGLLGDAYLLNGSMNFTYNGVQLLDEWVRFDTDARAIAEARLAFRARWGHL</sequence>
<dbReference type="SUPFAM" id="SSF56024">
    <property type="entry name" value="Phospholipase D/nuclease"/>
    <property type="match status" value="1"/>
</dbReference>
<dbReference type="EMBL" id="JACCCQ010000001">
    <property type="protein sequence ID" value="NYF57178.1"/>
    <property type="molecule type" value="Genomic_DNA"/>
</dbReference>
<name>A0ABX2RPP1_9ACTN</name>